<dbReference type="PROSITE" id="PS51371">
    <property type="entry name" value="CBS"/>
    <property type="match status" value="2"/>
</dbReference>
<keyword evidence="8 13" id="KW-0456">Lyase</keyword>
<comment type="function">
    <text evidence="10">Hydro-lyase catalyzing the first step of the transsulfuration pathway, where the hydroxyl group of L-serine is displaced by L-homocysteine in a beta-replacement reaction to form L-cystathionine, the precursor of L-cysteine. This catabolic route allows the elimination of L-methionine and the toxic metabolite L-homocysteine. Also involved in the production of hydrogen sulfide, a gasotransmitter with signaling and cytoprotective effects on neurons.</text>
</comment>
<dbReference type="SUPFAM" id="SSF54631">
    <property type="entry name" value="CBS-domain pair"/>
    <property type="match status" value="2"/>
</dbReference>
<evidence type="ECO:0000256" key="10">
    <source>
        <dbReference type="ARBA" id="ARBA00045425"/>
    </source>
</evidence>
<dbReference type="GO" id="GO:0006535">
    <property type="term" value="P:cysteine biosynthetic process from serine"/>
    <property type="evidence" value="ECO:0007669"/>
    <property type="project" value="UniProtKB-UniRule"/>
</dbReference>
<evidence type="ECO:0000313" key="16">
    <source>
        <dbReference type="RefSeq" id="XP_052128914.1"/>
    </source>
</evidence>
<dbReference type="GO" id="GO:0019343">
    <property type="term" value="P:cysteine biosynthetic process via cystathionine"/>
    <property type="evidence" value="ECO:0007669"/>
    <property type="project" value="UniProtKB-UniRule"/>
</dbReference>
<evidence type="ECO:0000256" key="3">
    <source>
        <dbReference type="ARBA" id="ARBA00007103"/>
    </source>
</evidence>
<dbReference type="FunFam" id="3.40.50.1100:FF:000118">
    <property type="entry name" value="Related to CYS4-cystathionine beta-synthase"/>
    <property type="match status" value="2"/>
</dbReference>
<dbReference type="KEGG" id="foc:113209674"/>
<dbReference type="InterPro" id="IPR001216">
    <property type="entry name" value="P-phosphate_BS"/>
</dbReference>
<keyword evidence="13" id="KW-0028">Amino-acid biosynthesis</keyword>
<comment type="pathway">
    <text evidence="2">Amino-acid biosynthesis; L-cysteine biosynthesis; L-cysteine from L-homocysteine and L-serine: step 1/2.</text>
</comment>
<comment type="similarity">
    <text evidence="3 13">Belongs to the cysteine synthase/cystathionine beta-synthase family.</text>
</comment>
<evidence type="ECO:0000313" key="15">
    <source>
        <dbReference type="Proteomes" id="UP000504606"/>
    </source>
</evidence>
<name>A0A9C6X4C9_FRAOC</name>
<dbReference type="Pfam" id="PF00291">
    <property type="entry name" value="PALP"/>
    <property type="match status" value="2"/>
</dbReference>
<evidence type="ECO:0000256" key="12">
    <source>
        <dbReference type="PROSITE-ProRule" id="PRU00703"/>
    </source>
</evidence>
<evidence type="ECO:0000256" key="5">
    <source>
        <dbReference type="ARBA" id="ARBA00022898"/>
    </source>
</evidence>
<proteinExistence type="inferred from homology"/>
<keyword evidence="5 13" id="KW-0663">Pyridoxal phosphate</keyword>
<dbReference type="NCBIfam" id="TIGR01137">
    <property type="entry name" value="cysta_beta"/>
    <property type="match status" value="2"/>
</dbReference>
<dbReference type="InterPro" id="IPR050214">
    <property type="entry name" value="Cys_Synth/Cystath_Beta-Synth"/>
</dbReference>
<feature type="domain" description="CBS" evidence="14">
    <location>
        <begin position="416"/>
        <end position="473"/>
    </location>
</feature>
<dbReference type="Pfam" id="PF00571">
    <property type="entry name" value="CBS"/>
    <property type="match status" value="2"/>
</dbReference>
<dbReference type="InterPro" id="IPR005857">
    <property type="entry name" value="Cysta_beta_synth"/>
</dbReference>
<evidence type="ECO:0000256" key="4">
    <source>
        <dbReference type="ARBA" id="ARBA00012041"/>
    </source>
</evidence>
<comment type="catalytic activity">
    <reaction evidence="11 13">
        <text>L-homocysteine + L-serine = L,L-cystathionine + H2O</text>
        <dbReference type="Rhea" id="RHEA:10112"/>
        <dbReference type="ChEBI" id="CHEBI:15377"/>
        <dbReference type="ChEBI" id="CHEBI:33384"/>
        <dbReference type="ChEBI" id="CHEBI:58161"/>
        <dbReference type="ChEBI" id="CHEBI:58199"/>
        <dbReference type="EC" id="4.2.1.22"/>
    </reaction>
</comment>
<dbReference type="InterPro" id="IPR001926">
    <property type="entry name" value="TrpB-like_PALP"/>
</dbReference>
<feature type="domain" description="CBS" evidence="14">
    <location>
        <begin position="943"/>
        <end position="980"/>
    </location>
</feature>
<dbReference type="InterPro" id="IPR046342">
    <property type="entry name" value="CBS_dom_sf"/>
</dbReference>
<evidence type="ECO:0000256" key="7">
    <source>
        <dbReference type="ARBA" id="ARBA00023192"/>
    </source>
</evidence>
<accession>A0A9C6X4C9</accession>
<dbReference type="EC" id="4.2.1.22" evidence="4 13"/>
<dbReference type="RefSeq" id="XP_052128914.1">
    <property type="nucleotide sequence ID" value="XM_052272954.1"/>
</dbReference>
<evidence type="ECO:0000256" key="6">
    <source>
        <dbReference type="ARBA" id="ARBA00023122"/>
    </source>
</evidence>
<dbReference type="AlphaFoldDB" id="A0A9C6X4C9"/>
<dbReference type="CDD" id="cd01561">
    <property type="entry name" value="CBS_like"/>
    <property type="match status" value="2"/>
</dbReference>
<evidence type="ECO:0000256" key="8">
    <source>
        <dbReference type="ARBA" id="ARBA00023239"/>
    </source>
</evidence>
<evidence type="ECO:0000256" key="2">
    <source>
        <dbReference type="ARBA" id="ARBA00005003"/>
    </source>
</evidence>
<comment type="cofactor">
    <cofactor evidence="1 13">
        <name>pyridoxal 5'-phosphate</name>
        <dbReference type="ChEBI" id="CHEBI:597326"/>
    </cofactor>
</comment>
<dbReference type="GO" id="GO:0004122">
    <property type="term" value="F:cystathionine beta-synthase activity"/>
    <property type="evidence" value="ECO:0007669"/>
    <property type="project" value="UniProtKB-UniRule"/>
</dbReference>
<gene>
    <name evidence="16" type="primary">LOC113209674</name>
</gene>
<evidence type="ECO:0000256" key="11">
    <source>
        <dbReference type="ARBA" id="ARBA00047490"/>
    </source>
</evidence>
<dbReference type="FunFam" id="3.40.50.1100:FF:000003">
    <property type="entry name" value="Cystathionine beta-synthase"/>
    <property type="match status" value="2"/>
</dbReference>
<dbReference type="OrthoDB" id="728at2759"/>
<evidence type="ECO:0000256" key="1">
    <source>
        <dbReference type="ARBA" id="ARBA00001933"/>
    </source>
</evidence>
<organism evidence="15 16">
    <name type="scientific">Frankliniella occidentalis</name>
    <name type="common">Western flower thrips</name>
    <name type="synonym">Euthrips occidentalis</name>
    <dbReference type="NCBI Taxonomy" id="133901"/>
    <lineage>
        <taxon>Eukaryota</taxon>
        <taxon>Metazoa</taxon>
        <taxon>Ecdysozoa</taxon>
        <taxon>Arthropoda</taxon>
        <taxon>Hexapoda</taxon>
        <taxon>Insecta</taxon>
        <taxon>Pterygota</taxon>
        <taxon>Neoptera</taxon>
        <taxon>Paraneoptera</taxon>
        <taxon>Thysanoptera</taxon>
        <taxon>Terebrantia</taxon>
        <taxon>Thripoidea</taxon>
        <taxon>Thripidae</taxon>
        <taxon>Frankliniella</taxon>
    </lineage>
</organism>
<keyword evidence="7 13" id="KW-0198">Cysteine biosynthesis</keyword>
<evidence type="ECO:0000256" key="9">
    <source>
        <dbReference type="ARBA" id="ARBA00026192"/>
    </source>
</evidence>
<dbReference type="PANTHER" id="PTHR10314">
    <property type="entry name" value="CYSTATHIONINE BETA-SYNTHASE"/>
    <property type="match status" value="1"/>
</dbReference>
<dbReference type="InterPro" id="IPR000644">
    <property type="entry name" value="CBS_dom"/>
</dbReference>
<dbReference type="Gene3D" id="3.10.580.10">
    <property type="entry name" value="CBS-domain"/>
    <property type="match status" value="2"/>
</dbReference>
<evidence type="ECO:0000259" key="14">
    <source>
        <dbReference type="PROSITE" id="PS51371"/>
    </source>
</evidence>
<keyword evidence="6 12" id="KW-0129">CBS domain</keyword>
<dbReference type="GO" id="GO:0030170">
    <property type="term" value="F:pyridoxal phosphate binding"/>
    <property type="evidence" value="ECO:0007669"/>
    <property type="project" value="UniProtKB-ARBA"/>
</dbReference>
<dbReference type="Proteomes" id="UP000504606">
    <property type="component" value="Unplaced"/>
</dbReference>
<reference evidence="16" key="1">
    <citation type="submission" date="2025-08" db="UniProtKB">
        <authorList>
            <consortium name="RefSeq"/>
        </authorList>
    </citation>
    <scope>IDENTIFICATION</scope>
    <source>
        <tissue evidence="16">Whole organism</tissue>
    </source>
</reference>
<dbReference type="SUPFAM" id="SSF53686">
    <property type="entry name" value="Tryptophan synthase beta subunit-like PLP-dependent enzymes"/>
    <property type="match status" value="2"/>
</dbReference>
<dbReference type="GeneID" id="113209674"/>
<dbReference type="Gene3D" id="3.40.50.1100">
    <property type="match status" value="4"/>
</dbReference>
<sequence>MSPPGAPQQGGCPFAHRKDGLDLSAVINEVVNNKDSFDVKTELLRPDKVNSCTWSLGADPSTSPHPKWEKPICQEKILPNILSTIGNTPLVRLNKIPQAYGLKCEVVAKIEFLNPGGSIKDRIALRMIEDAERQGILKPGGVIIEATSGNTGVGLAMVAAVKGYKCIMVIQDKISMDKIRTIIAFGAEVVRVPTMVSFDSAEGIMGVSQRLHKLIPNSLLINQFMNPSNPLCQYETTGQEIVDGCDGKVDMVVMGAGTGGTATGVSRKIKELCPNAKIIGADPLGSGMALPSSLNKIGVPISMEGVGYEFIPTTLDRAHIDEWVKVSDTESLNMARRLIREEGLACGGSSGLMVAAAIKAAAHLKEGQRCVVLIPDTIRNYLTNFTNDSWMEARGYMESPLTKNLWWSSKTVSDLNLKAPITINSSVTFQKALDMMNQHGVQQLAVVSKSGVLEGTLGMSDIMSSISKGTVKLSDIVENCINRQSQTVLSNLSLDKVSKFLDLAQYVTVVSSKDVYTRTVVGIVTPADLLHFISMGEKQKERINKYLNFIAMSGVFDKVVTNKGTIDMKTEFVRPDKVSGCKWHLGVDPGSSPHTQQKPTPRPKILPNILTAIGQTPLVRLNNIPKSCGVRCEMLAKCEFLNPGGSVKDRIAHRMVADAEEQGLLKPGDVIIEPTSGNTGVGLAMAAACKGYRCIIVMPEKMSNEKVNTLKALGAEVLRTPTAAAFDSPEGLIAVAQRLRKEIPNSIILDQYRNPGNPLAHYDMTGQEIIDACDGKVDMVVMSAGTGGTITGVARKIKELCPNVQIIGVDPLGSILAQPAELNKTDVSFYEVEGIGYDFIPTVCDQSVVDSWRKSNDKESLVMARRLISEEGFLCGGSSGAVMSEALKAAVSLREGQRCVVLLPDNIRNYLTKFVSDQWMEARGFKEALPSSNQWWWSEKVSALRLEAPLTVHPSISCQEVIDIMKREGFDQLPVIDDSG</sequence>
<keyword evidence="15" id="KW-1185">Reference proteome</keyword>
<dbReference type="GO" id="GO:0005737">
    <property type="term" value="C:cytoplasm"/>
    <property type="evidence" value="ECO:0007669"/>
    <property type="project" value="InterPro"/>
</dbReference>
<dbReference type="InterPro" id="IPR036052">
    <property type="entry name" value="TrpB-like_PALP_sf"/>
</dbReference>
<dbReference type="PROSITE" id="PS00901">
    <property type="entry name" value="CYS_SYNTHASE"/>
    <property type="match status" value="2"/>
</dbReference>
<evidence type="ECO:0000256" key="13">
    <source>
        <dbReference type="RuleBase" id="RU361204"/>
    </source>
</evidence>
<protein>
    <recommendedName>
        <fullName evidence="9 13">Cystathionine beta-synthase</fullName>
        <ecNumber evidence="4 13">4.2.1.22</ecNumber>
    </recommendedName>
</protein>